<protein>
    <submittedName>
        <fullName evidence="1">Uncharacterized protein</fullName>
    </submittedName>
</protein>
<gene>
    <name evidence="1" type="ORF">GCM10011514_27580</name>
</gene>
<reference evidence="1" key="1">
    <citation type="journal article" date="2014" name="Int. J. Syst. Evol. Microbiol.">
        <title>Complete genome sequence of Corynebacterium casei LMG S-19264T (=DSM 44701T), isolated from a smear-ripened cheese.</title>
        <authorList>
            <consortium name="US DOE Joint Genome Institute (JGI-PGF)"/>
            <person name="Walter F."/>
            <person name="Albersmeier A."/>
            <person name="Kalinowski J."/>
            <person name="Ruckert C."/>
        </authorList>
    </citation>
    <scope>NUCLEOTIDE SEQUENCE</scope>
    <source>
        <strain evidence="1">CGMCC 1.15958</strain>
    </source>
</reference>
<proteinExistence type="predicted"/>
<dbReference type="Gene3D" id="6.10.250.330">
    <property type="match status" value="1"/>
</dbReference>
<accession>A0A917DR58</accession>
<dbReference type="Proteomes" id="UP000609064">
    <property type="component" value="Unassembled WGS sequence"/>
</dbReference>
<reference evidence="1" key="2">
    <citation type="submission" date="2020-09" db="EMBL/GenBank/DDBJ databases">
        <authorList>
            <person name="Sun Q."/>
            <person name="Zhou Y."/>
        </authorList>
    </citation>
    <scope>NUCLEOTIDE SEQUENCE</scope>
    <source>
        <strain evidence="1">CGMCC 1.15958</strain>
    </source>
</reference>
<dbReference type="AlphaFoldDB" id="A0A917DR58"/>
<evidence type="ECO:0000313" key="2">
    <source>
        <dbReference type="Proteomes" id="UP000609064"/>
    </source>
</evidence>
<evidence type="ECO:0000313" key="1">
    <source>
        <dbReference type="EMBL" id="GGD62014.1"/>
    </source>
</evidence>
<comment type="caution">
    <text evidence="1">The sequence shown here is derived from an EMBL/GenBank/DDBJ whole genome shotgun (WGS) entry which is preliminary data.</text>
</comment>
<keyword evidence="2" id="KW-1185">Reference proteome</keyword>
<sequence>MYICLLKQNNMSTQTLIIEAENDKIKALKAFLTAFGINYRIKKNSSKDTTEYLMSNPKNKKRLLESIEQLNNGTTETHSLIEA</sequence>
<organism evidence="1 2">
    <name type="scientific">Emticicia aquatilis</name>
    <dbReference type="NCBI Taxonomy" id="1537369"/>
    <lineage>
        <taxon>Bacteria</taxon>
        <taxon>Pseudomonadati</taxon>
        <taxon>Bacteroidota</taxon>
        <taxon>Cytophagia</taxon>
        <taxon>Cytophagales</taxon>
        <taxon>Leadbetterellaceae</taxon>
        <taxon>Emticicia</taxon>
    </lineage>
</organism>
<dbReference type="EMBL" id="BMKK01000005">
    <property type="protein sequence ID" value="GGD62014.1"/>
    <property type="molecule type" value="Genomic_DNA"/>
</dbReference>
<name>A0A917DR58_9BACT</name>